<feature type="compositionally biased region" description="Low complexity" evidence="1">
    <location>
        <begin position="15"/>
        <end position="52"/>
    </location>
</feature>
<evidence type="ECO:0000313" key="3">
    <source>
        <dbReference type="Proteomes" id="UP001165065"/>
    </source>
</evidence>
<proteinExistence type="predicted"/>
<evidence type="ECO:0000313" key="2">
    <source>
        <dbReference type="EMBL" id="GMI33579.1"/>
    </source>
</evidence>
<comment type="caution">
    <text evidence="2">The sequence shown here is derived from an EMBL/GenBank/DDBJ whole genome shotgun (WGS) entry which is preliminary data.</text>
</comment>
<accession>A0A9W7G646</accession>
<gene>
    <name evidence="2" type="ORF">TrCOL_g717</name>
</gene>
<protein>
    <submittedName>
        <fullName evidence="2">Uncharacterized protein</fullName>
    </submittedName>
</protein>
<dbReference type="AlphaFoldDB" id="A0A9W7G646"/>
<dbReference type="EMBL" id="BRYA01000034">
    <property type="protein sequence ID" value="GMI33579.1"/>
    <property type="molecule type" value="Genomic_DNA"/>
</dbReference>
<dbReference type="Proteomes" id="UP001165065">
    <property type="component" value="Unassembled WGS sequence"/>
</dbReference>
<name>A0A9W7G646_9STRA</name>
<organism evidence="2 3">
    <name type="scientific">Triparma columacea</name>
    <dbReference type="NCBI Taxonomy" id="722753"/>
    <lineage>
        <taxon>Eukaryota</taxon>
        <taxon>Sar</taxon>
        <taxon>Stramenopiles</taxon>
        <taxon>Ochrophyta</taxon>
        <taxon>Bolidophyceae</taxon>
        <taxon>Parmales</taxon>
        <taxon>Triparmaceae</taxon>
        <taxon>Triparma</taxon>
    </lineage>
</organism>
<keyword evidence="3" id="KW-1185">Reference proteome</keyword>
<sequence>MSEDNSNKVNETVETPAAATPAAATPAAATPAAATPAAATPAAATPAAATPASTAEKAEPGGVGEAFSQTGKASGAVVKGTFDVTGQTLKGLGQGTARLFGGMKSDTKKD</sequence>
<evidence type="ECO:0000256" key="1">
    <source>
        <dbReference type="SAM" id="MobiDB-lite"/>
    </source>
</evidence>
<reference evidence="3" key="1">
    <citation type="journal article" date="2023" name="Commun. Biol.">
        <title>Genome analysis of Parmales, the sister group of diatoms, reveals the evolutionary specialization of diatoms from phago-mixotrophs to photoautotrophs.</title>
        <authorList>
            <person name="Ban H."/>
            <person name="Sato S."/>
            <person name="Yoshikawa S."/>
            <person name="Yamada K."/>
            <person name="Nakamura Y."/>
            <person name="Ichinomiya M."/>
            <person name="Sato N."/>
            <person name="Blanc-Mathieu R."/>
            <person name="Endo H."/>
            <person name="Kuwata A."/>
            <person name="Ogata H."/>
        </authorList>
    </citation>
    <scope>NUCLEOTIDE SEQUENCE [LARGE SCALE GENOMIC DNA]</scope>
</reference>
<feature type="region of interest" description="Disordered" evidence="1">
    <location>
        <begin position="1"/>
        <end position="74"/>
    </location>
</feature>